<dbReference type="AlphaFoldDB" id="A0A6S8B0P0"/>
<feature type="compositionally biased region" description="Polar residues" evidence="1">
    <location>
        <begin position="163"/>
        <end position="172"/>
    </location>
</feature>
<organism evidence="4">
    <name type="scientific">Aplanochytrium stocchinoi</name>
    <dbReference type="NCBI Taxonomy" id="215587"/>
    <lineage>
        <taxon>Eukaryota</taxon>
        <taxon>Sar</taxon>
        <taxon>Stramenopiles</taxon>
        <taxon>Bigyra</taxon>
        <taxon>Labyrinthulomycetes</taxon>
        <taxon>Thraustochytrida</taxon>
        <taxon>Thraustochytriidae</taxon>
        <taxon>Aplanochytrium</taxon>
    </lineage>
</organism>
<name>A0A6S8B0P0_9STRA</name>
<evidence type="ECO:0000313" key="4">
    <source>
        <dbReference type="EMBL" id="CAE0434319.1"/>
    </source>
</evidence>
<feature type="transmembrane region" description="Helical" evidence="2">
    <location>
        <begin position="25"/>
        <end position="46"/>
    </location>
</feature>
<reference evidence="4" key="1">
    <citation type="submission" date="2021-01" db="EMBL/GenBank/DDBJ databases">
        <authorList>
            <person name="Corre E."/>
            <person name="Pelletier E."/>
            <person name="Niang G."/>
            <person name="Scheremetjew M."/>
            <person name="Finn R."/>
            <person name="Kale V."/>
            <person name="Holt S."/>
            <person name="Cochrane G."/>
            <person name="Meng A."/>
            <person name="Brown T."/>
            <person name="Cohen L."/>
        </authorList>
    </citation>
    <scope>NUCLEOTIDE SEQUENCE</scope>
    <source>
        <strain evidence="4">GSBS06</strain>
    </source>
</reference>
<evidence type="ECO:0000313" key="3">
    <source>
        <dbReference type="EMBL" id="CAE0434318.1"/>
    </source>
</evidence>
<gene>
    <name evidence="3" type="ORF">ASTO00021_LOCUS4618</name>
    <name evidence="4" type="ORF">ASTO00021_LOCUS4619</name>
</gene>
<evidence type="ECO:0000256" key="2">
    <source>
        <dbReference type="SAM" id="Phobius"/>
    </source>
</evidence>
<feature type="transmembrane region" description="Helical" evidence="2">
    <location>
        <begin position="97"/>
        <end position="120"/>
    </location>
</feature>
<proteinExistence type="predicted"/>
<feature type="transmembrane region" description="Helical" evidence="2">
    <location>
        <begin position="198"/>
        <end position="218"/>
    </location>
</feature>
<keyword evidence="2" id="KW-0472">Membrane</keyword>
<keyword evidence="2" id="KW-1133">Transmembrane helix</keyword>
<dbReference type="EMBL" id="HBIN01006327">
    <property type="protein sequence ID" value="CAE0434319.1"/>
    <property type="molecule type" value="Transcribed_RNA"/>
</dbReference>
<protein>
    <submittedName>
        <fullName evidence="4">Uncharacterized protein</fullName>
    </submittedName>
</protein>
<feature type="compositionally biased region" description="Basic and acidic residues" evidence="1">
    <location>
        <begin position="148"/>
        <end position="162"/>
    </location>
</feature>
<dbReference type="EMBL" id="HBIN01006326">
    <property type="protein sequence ID" value="CAE0434318.1"/>
    <property type="molecule type" value="Transcribed_RNA"/>
</dbReference>
<evidence type="ECO:0000256" key="1">
    <source>
        <dbReference type="SAM" id="MobiDB-lite"/>
    </source>
</evidence>
<sequence>MAPAPDNCSDSQGILSLSSDANANFGLGITVFSFSLYGAFLVLYFFRRRSSEYLQRRDFRLIFLTTLFSGFLYIQPLREYIGRENFSCLLVDLGPQMTAFMVIFHLARVNRFMLSFAFNVQLAKLHYKREAAKSALVLTLPSSNTTDEANHHKDPESVDEKPNSATSAPQANNGTINGFRRFLTIDSFIYSTGNQLRLLVFLSLIIFLSISLSVHWGVANCTGCEQSFQTHIFVAIFSLLLTITTVYLMRYTHIRNDPDILGMYSEL</sequence>
<feature type="transmembrane region" description="Helical" evidence="2">
    <location>
        <begin position="230"/>
        <end position="249"/>
    </location>
</feature>
<feature type="region of interest" description="Disordered" evidence="1">
    <location>
        <begin position="143"/>
        <end position="172"/>
    </location>
</feature>
<feature type="transmembrane region" description="Helical" evidence="2">
    <location>
        <begin position="58"/>
        <end position="77"/>
    </location>
</feature>
<accession>A0A6S8B0P0</accession>
<keyword evidence="2" id="KW-0812">Transmembrane</keyword>